<dbReference type="AlphaFoldDB" id="A0A0C9T2W8"/>
<evidence type="ECO:0000313" key="3">
    <source>
        <dbReference type="Proteomes" id="UP000054279"/>
    </source>
</evidence>
<dbReference type="Proteomes" id="UP000054279">
    <property type="component" value="Unassembled WGS sequence"/>
</dbReference>
<proteinExistence type="predicted"/>
<feature type="compositionally biased region" description="Acidic residues" evidence="1">
    <location>
        <begin position="115"/>
        <end position="124"/>
    </location>
</feature>
<gene>
    <name evidence="2" type="ORF">M422DRAFT_276318</name>
</gene>
<protein>
    <submittedName>
        <fullName evidence="2">Uncharacterized protein</fullName>
    </submittedName>
</protein>
<feature type="compositionally biased region" description="Polar residues" evidence="1">
    <location>
        <begin position="1"/>
        <end position="17"/>
    </location>
</feature>
<keyword evidence="3" id="KW-1185">Reference proteome</keyword>
<evidence type="ECO:0000256" key="1">
    <source>
        <dbReference type="SAM" id="MobiDB-lite"/>
    </source>
</evidence>
<feature type="region of interest" description="Disordered" evidence="1">
    <location>
        <begin position="1"/>
        <end position="20"/>
    </location>
</feature>
<accession>A0A0C9T2W8</accession>
<name>A0A0C9T2W8_SPHS4</name>
<feature type="region of interest" description="Disordered" evidence="1">
    <location>
        <begin position="27"/>
        <end position="178"/>
    </location>
</feature>
<feature type="non-terminal residue" evidence="2">
    <location>
        <position position="178"/>
    </location>
</feature>
<dbReference type="HOGENOM" id="CLU_1788025_0_0_1"/>
<organism evidence="2 3">
    <name type="scientific">Sphaerobolus stellatus (strain SS14)</name>
    <dbReference type="NCBI Taxonomy" id="990650"/>
    <lineage>
        <taxon>Eukaryota</taxon>
        <taxon>Fungi</taxon>
        <taxon>Dikarya</taxon>
        <taxon>Basidiomycota</taxon>
        <taxon>Agaricomycotina</taxon>
        <taxon>Agaricomycetes</taxon>
        <taxon>Phallomycetidae</taxon>
        <taxon>Geastrales</taxon>
        <taxon>Sphaerobolaceae</taxon>
        <taxon>Sphaerobolus</taxon>
    </lineage>
</organism>
<sequence>MSTRTQIVTHVSSSLQPESDPCFLKAQDQCADRQRRAQSTGLIDSQGQPLGPLPPPTRPRRQMAGTTDTSGLPGPPPGDDPQSNDNSDYGNQSPHPSRNKSPRGNTGGGGNGPPDDNDNSDNSDGDPPPDPPPDGDNQNGFANDIRRELQSLLSGGREPSSKVRAPDPFNGSDPNKLK</sequence>
<evidence type="ECO:0000313" key="2">
    <source>
        <dbReference type="EMBL" id="KIJ23163.1"/>
    </source>
</evidence>
<dbReference type="EMBL" id="KN837777">
    <property type="protein sequence ID" value="KIJ23163.1"/>
    <property type="molecule type" value="Genomic_DNA"/>
</dbReference>
<reference evidence="2 3" key="1">
    <citation type="submission" date="2014-06" db="EMBL/GenBank/DDBJ databases">
        <title>Evolutionary Origins and Diversification of the Mycorrhizal Mutualists.</title>
        <authorList>
            <consortium name="DOE Joint Genome Institute"/>
            <consortium name="Mycorrhizal Genomics Consortium"/>
            <person name="Kohler A."/>
            <person name="Kuo A."/>
            <person name="Nagy L.G."/>
            <person name="Floudas D."/>
            <person name="Copeland A."/>
            <person name="Barry K.W."/>
            <person name="Cichocki N."/>
            <person name="Veneault-Fourrey C."/>
            <person name="LaButti K."/>
            <person name="Lindquist E.A."/>
            <person name="Lipzen A."/>
            <person name="Lundell T."/>
            <person name="Morin E."/>
            <person name="Murat C."/>
            <person name="Riley R."/>
            <person name="Ohm R."/>
            <person name="Sun H."/>
            <person name="Tunlid A."/>
            <person name="Henrissat B."/>
            <person name="Grigoriev I.V."/>
            <person name="Hibbett D.S."/>
            <person name="Martin F."/>
        </authorList>
    </citation>
    <scope>NUCLEOTIDE SEQUENCE [LARGE SCALE GENOMIC DNA]</scope>
    <source>
        <strain evidence="2 3">SS14</strain>
    </source>
</reference>